<accession>A0A813VUT7</accession>
<feature type="domain" description="Tyrosine-protein phosphatase" evidence="11">
    <location>
        <begin position="373"/>
        <end position="594"/>
    </location>
</feature>
<keyword evidence="6" id="KW-0564">Palmitate</keyword>
<comment type="catalytic activity">
    <reaction evidence="9 10">
        <text>L-cysteinyl-[protein] + hexadecanoyl-CoA = S-hexadecanoyl-L-cysteinyl-[protein] + CoA</text>
        <dbReference type="Rhea" id="RHEA:36683"/>
        <dbReference type="Rhea" id="RHEA-COMP:10131"/>
        <dbReference type="Rhea" id="RHEA-COMP:11032"/>
        <dbReference type="ChEBI" id="CHEBI:29950"/>
        <dbReference type="ChEBI" id="CHEBI:57287"/>
        <dbReference type="ChEBI" id="CHEBI:57379"/>
        <dbReference type="ChEBI" id="CHEBI:74151"/>
        <dbReference type="EC" id="2.3.1.225"/>
    </reaction>
</comment>
<evidence type="ECO:0000313" key="14">
    <source>
        <dbReference type="Proteomes" id="UP000663882"/>
    </source>
</evidence>
<dbReference type="EMBL" id="CAJNOO010000194">
    <property type="protein sequence ID" value="CAF0851282.1"/>
    <property type="molecule type" value="Genomic_DNA"/>
</dbReference>
<dbReference type="OrthoDB" id="9909019at2759"/>
<feature type="transmembrane region" description="Helical" evidence="10">
    <location>
        <begin position="38"/>
        <end position="58"/>
    </location>
</feature>
<dbReference type="Pfam" id="PF00102">
    <property type="entry name" value="Y_phosphatase"/>
    <property type="match status" value="1"/>
</dbReference>
<evidence type="ECO:0000313" key="12">
    <source>
        <dbReference type="EMBL" id="CAF0851282.1"/>
    </source>
</evidence>
<dbReference type="PANTHER" id="PTHR22883">
    <property type="entry name" value="ZINC FINGER DHHC DOMAIN CONTAINING PROTEIN"/>
    <property type="match status" value="1"/>
</dbReference>
<dbReference type="GO" id="GO:0005794">
    <property type="term" value="C:Golgi apparatus"/>
    <property type="evidence" value="ECO:0007669"/>
    <property type="project" value="TreeGrafter"/>
</dbReference>
<keyword evidence="3 10" id="KW-0812">Transmembrane</keyword>
<evidence type="ECO:0000256" key="1">
    <source>
        <dbReference type="ARBA" id="ARBA00004127"/>
    </source>
</evidence>
<dbReference type="Proteomes" id="UP000663882">
    <property type="component" value="Unassembled WGS sequence"/>
</dbReference>
<dbReference type="PROSITE" id="PS50055">
    <property type="entry name" value="TYR_PHOSPHATASE_PTP"/>
    <property type="match status" value="1"/>
</dbReference>
<dbReference type="InterPro" id="IPR039859">
    <property type="entry name" value="PFA4/ZDH16/20/ERF2-like"/>
</dbReference>
<dbReference type="AlphaFoldDB" id="A0A813VUT7"/>
<evidence type="ECO:0000259" key="11">
    <source>
        <dbReference type="PROSITE" id="PS50055"/>
    </source>
</evidence>
<dbReference type="SUPFAM" id="SSF52799">
    <property type="entry name" value="(Phosphotyrosine protein) phosphatases II"/>
    <property type="match status" value="1"/>
</dbReference>
<dbReference type="SMART" id="SM00194">
    <property type="entry name" value="PTPc"/>
    <property type="match status" value="1"/>
</dbReference>
<dbReference type="GO" id="GO:0006612">
    <property type="term" value="P:protein targeting to membrane"/>
    <property type="evidence" value="ECO:0007669"/>
    <property type="project" value="TreeGrafter"/>
</dbReference>
<evidence type="ECO:0000256" key="6">
    <source>
        <dbReference type="ARBA" id="ARBA00023139"/>
    </source>
</evidence>
<dbReference type="GO" id="GO:0005783">
    <property type="term" value="C:endoplasmic reticulum"/>
    <property type="evidence" value="ECO:0007669"/>
    <property type="project" value="TreeGrafter"/>
</dbReference>
<gene>
    <name evidence="13" type="ORF">OTI717_LOCUS436</name>
    <name evidence="12" type="ORF">RFH988_LOCUS6470</name>
</gene>
<comment type="caution">
    <text evidence="12">The sequence shown here is derived from an EMBL/GenBank/DDBJ whole genome shotgun (WGS) entry which is preliminary data.</text>
</comment>
<comment type="domain">
    <text evidence="10">The DHHC domain is required for palmitoyltransferase activity.</text>
</comment>
<dbReference type="PROSITE" id="PS50216">
    <property type="entry name" value="DHHC"/>
    <property type="match status" value="1"/>
</dbReference>
<keyword evidence="7" id="KW-0449">Lipoprotein</keyword>
<evidence type="ECO:0000256" key="7">
    <source>
        <dbReference type="ARBA" id="ARBA00023288"/>
    </source>
</evidence>
<dbReference type="InterPro" id="IPR029021">
    <property type="entry name" value="Prot-tyrosine_phosphatase-like"/>
</dbReference>
<dbReference type="InterPro" id="IPR001594">
    <property type="entry name" value="Palmitoyltrfase_DHHC"/>
</dbReference>
<dbReference type="GO" id="GO:0019706">
    <property type="term" value="F:protein-cysteine S-palmitoyltransferase activity"/>
    <property type="evidence" value="ECO:0007669"/>
    <property type="project" value="UniProtKB-EC"/>
</dbReference>
<feature type="transmembrane region" description="Helical" evidence="10">
    <location>
        <begin position="70"/>
        <end position="91"/>
    </location>
</feature>
<keyword evidence="8 10" id="KW-0012">Acyltransferase</keyword>
<evidence type="ECO:0000256" key="8">
    <source>
        <dbReference type="ARBA" id="ARBA00023315"/>
    </source>
</evidence>
<protein>
    <recommendedName>
        <fullName evidence="10">Palmitoyltransferase</fullName>
        <ecNumber evidence="10">2.3.1.225</ecNumber>
    </recommendedName>
</protein>
<dbReference type="Pfam" id="PF01529">
    <property type="entry name" value="DHHC"/>
    <property type="match status" value="1"/>
</dbReference>
<feature type="transmembrane region" description="Helical" evidence="10">
    <location>
        <begin position="231"/>
        <end position="252"/>
    </location>
</feature>
<evidence type="ECO:0000313" key="13">
    <source>
        <dbReference type="EMBL" id="CAF3479590.1"/>
    </source>
</evidence>
<organism evidence="12 14">
    <name type="scientific">Rotaria sordida</name>
    <dbReference type="NCBI Taxonomy" id="392033"/>
    <lineage>
        <taxon>Eukaryota</taxon>
        <taxon>Metazoa</taxon>
        <taxon>Spiralia</taxon>
        <taxon>Gnathifera</taxon>
        <taxon>Rotifera</taxon>
        <taxon>Eurotatoria</taxon>
        <taxon>Bdelloidea</taxon>
        <taxon>Philodinida</taxon>
        <taxon>Philodinidae</taxon>
        <taxon>Rotaria</taxon>
    </lineage>
</organism>
<evidence type="ECO:0000256" key="3">
    <source>
        <dbReference type="ARBA" id="ARBA00022692"/>
    </source>
</evidence>
<dbReference type="GO" id="GO:0004725">
    <property type="term" value="F:protein tyrosine phosphatase activity"/>
    <property type="evidence" value="ECO:0007669"/>
    <property type="project" value="InterPro"/>
</dbReference>
<dbReference type="InterPro" id="IPR000242">
    <property type="entry name" value="PTP_cat"/>
</dbReference>
<evidence type="ECO:0000256" key="10">
    <source>
        <dbReference type="RuleBase" id="RU079119"/>
    </source>
</evidence>
<keyword evidence="4 10" id="KW-1133">Transmembrane helix</keyword>
<reference evidence="12" key="1">
    <citation type="submission" date="2021-02" db="EMBL/GenBank/DDBJ databases">
        <authorList>
            <person name="Nowell W R."/>
        </authorList>
    </citation>
    <scope>NUCLEOTIDE SEQUENCE</scope>
</reference>
<comment type="subcellular location">
    <subcellularLocation>
        <location evidence="1">Endomembrane system</location>
        <topology evidence="1">Multi-pass membrane protein</topology>
    </subcellularLocation>
</comment>
<proteinExistence type="inferred from homology"/>
<name>A0A813VUT7_9BILA</name>
<dbReference type="EMBL" id="CAJOAX010000015">
    <property type="protein sequence ID" value="CAF3479590.1"/>
    <property type="molecule type" value="Genomic_DNA"/>
</dbReference>
<evidence type="ECO:0000256" key="5">
    <source>
        <dbReference type="ARBA" id="ARBA00023136"/>
    </source>
</evidence>
<dbReference type="Proteomes" id="UP000663823">
    <property type="component" value="Unassembled WGS sequence"/>
</dbReference>
<evidence type="ECO:0000256" key="4">
    <source>
        <dbReference type="ARBA" id="ARBA00022989"/>
    </source>
</evidence>
<dbReference type="Gene3D" id="3.90.190.10">
    <property type="entry name" value="Protein tyrosine phosphatase superfamily"/>
    <property type="match status" value="1"/>
</dbReference>
<dbReference type="EC" id="2.3.1.225" evidence="10"/>
<dbReference type="PANTHER" id="PTHR22883:SF43">
    <property type="entry name" value="PALMITOYLTRANSFERASE APP"/>
    <property type="match status" value="1"/>
</dbReference>
<evidence type="ECO:0000256" key="9">
    <source>
        <dbReference type="ARBA" id="ARBA00048048"/>
    </source>
</evidence>
<keyword evidence="5 10" id="KW-0472">Membrane</keyword>
<keyword evidence="2 10" id="KW-0808">Transferase</keyword>
<feature type="transmembrane region" description="Helical" evidence="10">
    <location>
        <begin position="190"/>
        <end position="211"/>
    </location>
</feature>
<sequence>MSSDVILHMPITSHVRRGRIYPSKTVSYCGSCWTYKSWCVVVAVLTFILVLAGLHIGWDFPILVKHGHVYFPILFILALFYTILNYLFACLHDPGVVPRPNTDEVLQTEKENNIQTDLNGNYFPSVPLPQTILVRNFPYSSAYCYTCRVYRLPRVSHCSTCNVCVQNFDHHCPWINNCVGLLNYRYFCNFILSSSILCLINLAGCGVAAYLRWDLYKNDPGLYFAYNIPSFFIGFIAFILFFTLASFWCYHFGLAMSGATTREDIKFQRYSKEIGVPRGSKWKNLIVSWCGPLQPSVNWNELYDKDHYKNQELIYKSLRPTLLSNTLIVPTQQIREHIRNLAINNYVGLKQQVEAFHKNIRKRTDVPERSSSLTSVDTNNRLQAYVIAIKNIGNYQIDVRYLLVDGVRQKNLSTFWDIIWSRNISSIVMLYELTENNHLIQYWPNESNSSMTIDDKYQIVFIRKIKRLDIETFQFKMQKIGENEIHHIEHFQVKGWTDAMFTTDPIALLRLQYYISQKHLEEERNENLGIIAIHCCEINTRAVAYMTIDINRCLLMSYGFINVLNTITQLNEQLPICLMDEFMLIVIYTTILHLSSWTYLPDITTLQALDHQIKNLLGNRFARFYHNPLSDQFHIFLNNSLKELDAIIPSNLENRYLPAVVDHNLVYFIDSYIHSKVFVLTICRDYDSILQIMSTYEIQHCFLFQQNTDQNIDLIEKQQLKLDSNYQSNDFRRYYQSNIYIYQPSICIRNIPLYKLSRSIVNLDQNDHIPILICIDDIREGAIICLIANLMEQLMIDNIVDIYHQARKIAYSCPAFQREDEYKHMYEWLARWTTNDLNNQST</sequence>
<comment type="similarity">
    <text evidence="10">Belongs to the DHHC palmitoyltransferase family.</text>
</comment>
<evidence type="ECO:0000256" key="2">
    <source>
        <dbReference type="ARBA" id="ARBA00022679"/>
    </source>
</evidence>